<evidence type="ECO:0000256" key="2">
    <source>
        <dbReference type="ARBA" id="ARBA00022692"/>
    </source>
</evidence>
<dbReference type="InterPro" id="IPR020846">
    <property type="entry name" value="MFS_dom"/>
</dbReference>
<feature type="transmembrane region" description="Helical" evidence="5">
    <location>
        <begin position="37"/>
        <end position="55"/>
    </location>
</feature>
<feature type="transmembrane region" description="Helical" evidence="5">
    <location>
        <begin position="67"/>
        <end position="86"/>
    </location>
</feature>
<keyword evidence="8" id="KW-1185">Reference proteome</keyword>
<evidence type="ECO:0000313" key="7">
    <source>
        <dbReference type="EMBL" id="TCC51406.1"/>
    </source>
</evidence>
<feature type="transmembrane region" description="Helical" evidence="5">
    <location>
        <begin position="92"/>
        <end position="115"/>
    </location>
</feature>
<dbReference type="GO" id="GO:0022857">
    <property type="term" value="F:transmembrane transporter activity"/>
    <property type="evidence" value="ECO:0007669"/>
    <property type="project" value="InterPro"/>
</dbReference>
<evidence type="ECO:0000259" key="6">
    <source>
        <dbReference type="PROSITE" id="PS50850"/>
    </source>
</evidence>
<feature type="transmembrane region" description="Helical" evidence="5">
    <location>
        <begin position="430"/>
        <end position="451"/>
    </location>
</feature>
<evidence type="ECO:0000256" key="4">
    <source>
        <dbReference type="ARBA" id="ARBA00023136"/>
    </source>
</evidence>
<organism evidence="7 8">
    <name type="scientific">Kribbella capetownensis</name>
    <dbReference type="NCBI Taxonomy" id="1572659"/>
    <lineage>
        <taxon>Bacteria</taxon>
        <taxon>Bacillati</taxon>
        <taxon>Actinomycetota</taxon>
        <taxon>Actinomycetes</taxon>
        <taxon>Propionibacteriales</taxon>
        <taxon>Kribbellaceae</taxon>
        <taxon>Kribbella</taxon>
    </lineage>
</organism>
<reference evidence="7 8" key="1">
    <citation type="submission" date="2019-02" db="EMBL/GenBank/DDBJ databases">
        <title>Kribbella capetownensis sp. nov. and Kribbella speibonae sp. nov., isolated from soil.</title>
        <authorList>
            <person name="Curtis S.M."/>
            <person name="Norton I."/>
            <person name="Everest G.J."/>
            <person name="Meyers P.R."/>
        </authorList>
    </citation>
    <scope>NUCLEOTIDE SEQUENCE [LARGE SCALE GENOMIC DNA]</scope>
    <source>
        <strain evidence="7 8">YM53</strain>
    </source>
</reference>
<name>A0A4R0K109_9ACTN</name>
<dbReference type="SUPFAM" id="SSF103473">
    <property type="entry name" value="MFS general substrate transporter"/>
    <property type="match status" value="1"/>
</dbReference>
<dbReference type="PANTHER" id="PTHR42718:SF39">
    <property type="entry name" value="ACTINORHODIN TRANSPORTER-RELATED"/>
    <property type="match status" value="1"/>
</dbReference>
<feature type="transmembrane region" description="Helical" evidence="5">
    <location>
        <begin position="273"/>
        <end position="291"/>
    </location>
</feature>
<keyword evidence="3 5" id="KW-1133">Transmembrane helix</keyword>
<proteinExistence type="predicted"/>
<dbReference type="GO" id="GO:0005886">
    <property type="term" value="C:plasma membrane"/>
    <property type="evidence" value="ECO:0007669"/>
    <property type="project" value="UniProtKB-SubCell"/>
</dbReference>
<dbReference type="CDD" id="cd17321">
    <property type="entry name" value="MFS_MMR_MDR_like"/>
    <property type="match status" value="1"/>
</dbReference>
<dbReference type="Pfam" id="PF07690">
    <property type="entry name" value="MFS_1"/>
    <property type="match status" value="1"/>
</dbReference>
<feature type="transmembrane region" description="Helical" evidence="5">
    <location>
        <begin position="329"/>
        <end position="350"/>
    </location>
</feature>
<comment type="caution">
    <text evidence="7">The sequence shown here is derived from an EMBL/GenBank/DDBJ whole genome shotgun (WGS) entry which is preliminary data.</text>
</comment>
<evidence type="ECO:0000313" key="8">
    <source>
        <dbReference type="Proteomes" id="UP000293342"/>
    </source>
</evidence>
<feature type="transmembrane region" description="Helical" evidence="5">
    <location>
        <begin position="297"/>
        <end position="317"/>
    </location>
</feature>
<feature type="transmembrane region" description="Helical" evidence="5">
    <location>
        <begin position="219"/>
        <end position="238"/>
    </location>
</feature>
<accession>A0A4R0K109</accession>
<dbReference type="OrthoDB" id="7375466at2"/>
<comment type="subcellular location">
    <subcellularLocation>
        <location evidence="1">Cell membrane</location>
        <topology evidence="1">Multi-pass membrane protein</topology>
    </subcellularLocation>
</comment>
<keyword evidence="2 5" id="KW-0812">Transmembrane</keyword>
<feature type="transmembrane region" description="Helical" evidence="5">
    <location>
        <begin position="356"/>
        <end position="382"/>
    </location>
</feature>
<dbReference type="InterPro" id="IPR011701">
    <property type="entry name" value="MFS"/>
</dbReference>
<dbReference type="InterPro" id="IPR036259">
    <property type="entry name" value="MFS_trans_sf"/>
</dbReference>
<evidence type="ECO:0000256" key="5">
    <source>
        <dbReference type="SAM" id="Phobius"/>
    </source>
</evidence>
<dbReference type="EMBL" id="SJKD01000002">
    <property type="protein sequence ID" value="TCC51406.1"/>
    <property type="molecule type" value="Genomic_DNA"/>
</dbReference>
<dbReference type="Proteomes" id="UP000293342">
    <property type="component" value="Unassembled WGS sequence"/>
</dbReference>
<feature type="transmembrane region" description="Helical" evidence="5">
    <location>
        <begin position="155"/>
        <end position="175"/>
    </location>
</feature>
<protein>
    <submittedName>
        <fullName evidence="7">MFS transporter</fullName>
    </submittedName>
</protein>
<dbReference type="PANTHER" id="PTHR42718">
    <property type="entry name" value="MAJOR FACILITATOR SUPERFAMILY MULTIDRUG TRANSPORTER MFSC"/>
    <property type="match status" value="1"/>
</dbReference>
<feature type="domain" description="Major facilitator superfamily (MFS) profile" evidence="6">
    <location>
        <begin position="1"/>
        <end position="459"/>
    </location>
</feature>
<feature type="transmembrane region" description="Helical" evidence="5">
    <location>
        <begin position="127"/>
        <end position="149"/>
    </location>
</feature>
<dbReference type="AlphaFoldDB" id="A0A4R0K109"/>
<evidence type="ECO:0000256" key="1">
    <source>
        <dbReference type="ARBA" id="ARBA00004651"/>
    </source>
</evidence>
<sequence>MLVALLTGTFMAQFDFFVVNVAAPSIRLDLGATEAELELVVGGYAFAYAGALVLGGRLGDLFGHRRLFTIGMLAFAVTSALCGLAQGPVQLVIARLTQGLAAALMLPQVLALISARSSGHGRARAMAWYGVAGGVGSIAGQVLGGLLVTANVAGLGWRLIFLINVPVGIIGAIAAQRILPGKVVAQGPRPKLDPLGAFGLAAGLGLLLVPLSVGRAAAWPLWAWLSMAASVPVLAATLKWQQLLHKRGGQPILELSLFRAASFRSGILSNMAFMLYFASYMFVLALLLQVALELSPFEAGLVFVPAGVTFSVSALLAPRLAARYGNSALFAGCLTAAAGLVALAVIAGRGGANTSVAAIILVTAIISFGNGFILPSLIGAALRDVPPQHAGAAAGALTTTQQFASAAGVASVGTIYFAAAEHGAGMGMAWAGSVDALLVLAVAAAVGYGVLDHRRSVTAAA</sequence>
<evidence type="ECO:0000256" key="3">
    <source>
        <dbReference type="ARBA" id="ARBA00022989"/>
    </source>
</evidence>
<gene>
    <name evidence="7" type="ORF">E0H75_11845</name>
</gene>
<dbReference type="PROSITE" id="PS50850">
    <property type="entry name" value="MFS"/>
    <property type="match status" value="1"/>
</dbReference>
<feature type="transmembrane region" description="Helical" evidence="5">
    <location>
        <begin position="195"/>
        <end position="213"/>
    </location>
</feature>
<keyword evidence="4 5" id="KW-0472">Membrane</keyword>
<dbReference type="Gene3D" id="1.20.1720.10">
    <property type="entry name" value="Multidrug resistance protein D"/>
    <property type="match status" value="2"/>
</dbReference>
<feature type="transmembrane region" description="Helical" evidence="5">
    <location>
        <begin position="394"/>
        <end position="418"/>
    </location>
</feature>